<evidence type="ECO:0000313" key="14">
    <source>
        <dbReference type="EMBL" id="SEN69610.1"/>
    </source>
</evidence>
<comment type="subunit">
    <text evidence="10">Monomer.</text>
</comment>
<dbReference type="GO" id="GO:0006400">
    <property type="term" value="P:tRNA modification"/>
    <property type="evidence" value="ECO:0007669"/>
    <property type="project" value="TreeGrafter"/>
</dbReference>
<gene>
    <name evidence="10" type="primary">miaA</name>
    <name evidence="14" type="ORF">SAMN05216454_10875</name>
</gene>
<evidence type="ECO:0000256" key="1">
    <source>
        <dbReference type="ARBA" id="ARBA00001946"/>
    </source>
</evidence>
<keyword evidence="4 10" id="KW-0808">Transferase</keyword>
<dbReference type="GO" id="GO:0052381">
    <property type="term" value="F:tRNA dimethylallyltransferase activity"/>
    <property type="evidence" value="ECO:0007669"/>
    <property type="project" value="UniProtKB-UniRule"/>
</dbReference>
<evidence type="ECO:0000256" key="6">
    <source>
        <dbReference type="ARBA" id="ARBA00022741"/>
    </source>
</evidence>
<dbReference type="Pfam" id="PF01715">
    <property type="entry name" value="IPPT"/>
    <property type="match status" value="1"/>
</dbReference>
<comment type="function">
    <text evidence="2 10 12">Catalyzes the transfer of a dimethylallyl group onto the adenine at position 37 in tRNAs that read codons beginning with uridine, leading to the formation of N6-(dimethylallyl)adenosine (i(6)A).</text>
</comment>
<evidence type="ECO:0000256" key="5">
    <source>
        <dbReference type="ARBA" id="ARBA00022694"/>
    </source>
</evidence>
<name>A0A1H8IL43_9FIRM</name>
<organism evidence="14 15">
    <name type="scientific">Peptostreptococcus russellii</name>
    <dbReference type="NCBI Taxonomy" id="215200"/>
    <lineage>
        <taxon>Bacteria</taxon>
        <taxon>Bacillati</taxon>
        <taxon>Bacillota</taxon>
        <taxon>Clostridia</taxon>
        <taxon>Peptostreptococcales</taxon>
        <taxon>Peptostreptococcaceae</taxon>
        <taxon>Peptostreptococcus</taxon>
    </lineage>
</organism>
<dbReference type="Gene3D" id="1.10.20.140">
    <property type="match status" value="1"/>
</dbReference>
<comment type="caution">
    <text evidence="10">Lacks conserved residue(s) required for the propagation of feature annotation.</text>
</comment>
<keyword evidence="6 10" id="KW-0547">Nucleotide-binding</keyword>
<feature type="region of interest" description="Interaction with substrate tRNA" evidence="10">
    <location>
        <begin position="36"/>
        <end position="39"/>
    </location>
</feature>
<evidence type="ECO:0000256" key="7">
    <source>
        <dbReference type="ARBA" id="ARBA00022840"/>
    </source>
</evidence>
<evidence type="ECO:0000256" key="13">
    <source>
        <dbReference type="RuleBase" id="RU003785"/>
    </source>
</evidence>
<evidence type="ECO:0000256" key="9">
    <source>
        <dbReference type="ARBA" id="ARBA00049563"/>
    </source>
</evidence>
<dbReference type="Proteomes" id="UP000199512">
    <property type="component" value="Unassembled WGS sequence"/>
</dbReference>
<dbReference type="PANTHER" id="PTHR11088">
    <property type="entry name" value="TRNA DIMETHYLALLYLTRANSFERASE"/>
    <property type="match status" value="1"/>
</dbReference>
<feature type="binding site" evidence="10">
    <location>
        <begin position="13"/>
        <end position="18"/>
    </location>
    <ligand>
        <name>substrate</name>
    </ligand>
</feature>
<keyword evidence="7 10" id="KW-0067">ATP-binding</keyword>
<comment type="catalytic activity">
    <reaction evidence="9 10 11">
        <text>adenosine(37) in tRNA + dimethylallyl diphosphate = N(6)-dimethylallyladenosine(37) in tRNA + diphosphate</text>
        <dbReference type="Rhea" id="RHEA:26482"/>
        <dbReference type="Rhea" id="RHEA-COMP:10162"/>
        <dbReference type="Rhea" id="RHEA-COMP:10375"/>
        <dbReference type="ChEBI" id="CHEBI:33019"/>
        <dbReference type="ChEBI" id="CHEBI:57623"/>
        <dbReference type="ChEBI" id="CHEBI:74411"/>
        <dbReference type="ChEBI" id="CHEBI:74415"/>
        <dbReference type="EC" id="2.5.1.75"/>
    </reaction>
</comment>
<dbReference type="PANTHER" id="PTHR11088:SF60">
    <property type="entry name" value="TRNA DIMETHYLALLYLTRANSFERASE"/>
    <property type="match status" value="1"/>
</dbReference>
<comment type="similarity">
    <text evidence="3 10 13">Belongs to the IPP transferase family.</text>
</comment>
<dbReference type="AlphaFoldDB" id="A0A1H8IL43"/>
<keyword evidence="15" id="KW-1185">Reference proteome</keyword>
<dbReference type="HAMAP" id="MF_00185">
    <property type="entry name" value="IPP_trans"/>
    <property type="match status" value="1"/>
</dbReference>
<feature type="site" description="Interaction with substrate tRNA" evidence="10">
    <location>
        <position position="125"/>
    </location>
</feature>
<keyword evidence="8 10" id="KW-0460">Magnesium</keyword>
<dbReference type="Gene3D" id="3.40.50.300">
    <property type="entry name" value="P-loop containing nucleotide triphosphate hydrolases"/>
    <property type="match status" value="1"/>
</dbReference>
<evidence type="ECO:0000256" key="2">
    <source>
        <dbReference type="ARBA" id="ARBA00003213"/>
    </source>
</evidence>
<dbReference type="EMBL" id="FODF01000008">
    <property type="protein sequence ID" value="SEN69610.1"/>
    <property type="molecule type" value="Genomic_DNA"/>
</dbReference>
<evidence type="ECO:0000313" key="15">
    <source>
        <dbReference type="Proteomes" id="UP000199512"/>
    </source>
</evidence>
<evidence type="ECO:0000256" key="8">
    <source>
        <dbReference type="ARBA" id="ARBA00022842"/>
    </source>
</evidence>
<reference evidence="14 15" key="1">
    <citation type="submission" date="2016-10" db="EMBL/GenBank/DDBJ databases">
        <authorList>
            <person name="de Groot N.N."/>
        </authorList>
    </citation>
    <scope>NUCLEOTIDE SEQUENCE [LARGE SCALE GENOMIC DNA]</scope>
    <source>
        <strain evidence="14 15">Calf135</strain>
    </source>
</reference>
<evidence type="ECO:0000256" key="4">
    <source>
        <dbReference type="ARBA" id="ARBA00022679"/>
    </source>
</evidence>
<evidence type="ECO:0000256" key="10">
    <source>
        <dbReference type="HAMAP-Rule" id="MF_00185"/>
    </source>
</evidence>
<comment type="cofactor">
    <cofactor evidence="1 10">
        <name>Mg(2+)</name>
        <dbReference type="ChEBI" id="CHEBI:18420"/>
    </cofactor>
</comment>
<protein>
    <recommendedName>
        <fullName evidence="10">tRNA dimethylallyltransferase</fullName>
        <ecNumber evidence="10">2.5.1.75</ecNumber>
    </recommendedName>
    <alternativeName>
        <fullName evidence="10">Dimethylallyl diphosphate:tRNA dimethylallyltransferase</fullName>
        <shortName evidence="10">DMAPP:tRNA dimethylallyltransferase</shortName>
        <shortName evidence="10">DMATase</shortName>
    </alternativeName>
    <alternativeName>
        <fullName evidence="10">Isopentenyl-diphosphate:tRNA isopentenyltransferase</fullName>
        <shortName evidence="10">IPP transferase</shortName>
        <shortName evidence="10">IPPT</shortName>
        <shortName evidence="10">IPTase</shortName>
    </alternativeName>
</protein>
<dbReference type="GO" id="GO:0005524">
    <property type="term" value="F:ATP binding"/>
    <property type="evidence" value="ECO:0007669"/>
    <property type="project" value="UniProtKB-UniRule"/>
</dbReference>
<dbReference type="NCBIfam" id="TIGR00174">
    <property type="entry name" value="miaA"/>
    <property type="match status" value="1"/>
</dbReference>
<proteinExistence type="inferred from homology"/>
<evidence type="ECO:0000256" key="11">
    <source>
        <dbReference type="RuleBase" id="RU003783"/>
    </source>
</evidence>
<accession>A0A1H8IL43</accession>
<dbReference type="EC" id="2.5.1.75" evidence="10"/>
<feature type="site" description="Interaction with substrate tRNA" evidence="10">
    <location>
        <position position="102"/>
    </location>
</feature>
<dbReference type="STRING" id="215200.SAMN05216454_10875"/>
<evidence type="ECO:0000256" key="12">
    <source>
        <dbReference type="RuleBase" id="RU003784"/>
    </source>
</evidence>
<evidence type="ECO:0000256" key="3">
    <source>
        <dbReference type="ARBA" id="ARBA00005842"/>
    </source>
</evidence>
<feature type="binding site" evidence="10">
    <location>
        <begin position="11"/>
        <end position="18"/>
    </location>
    <ligand>
        <name>ATP</name>
        <dbReference type="ChEBI" id="CHEBI:30616"/>
    </ligand>
</feature>
<sequence length="308" mass="35533">MNKIPVLILTGPTAVGKTKLSVELAKALDGEIISADSMQIYRHMDIGSAKVREDEMSGVKHYMIDIIDPDEEFSVSDFKEQSERLIEEIHNRGHLPIITGGTGLYLNALIYDMDFGNSNSDEKLREDLYALYDENGKEYMHNMLKELSPESAERIHPNNVKRVIRAIEIYKLGGELGDFSKDLRLNDKIDAKIVILNRDRKILYERINLRVDLMFEDGLLDEVSKLKDMGYTQDMVSMKGIGYKEVLDYFDGKADLETTKDIIKQSSRKYAKRQLTWFRKYKDALCIDLDEITDIEEEIKLIKEYIAK</sequence>
<keyword evidence="5 10" id="KW-0819">tRNA processing</keyword>
<dbReference type="RefSeq" id="WP_091975684.1">
    <property type="nucleotide sequence ID" value="NZ_FODF01000008.1"/>
</dbReference>
<dbReference type="InterPro" id="IPR027417">
    <property type="entry name" value="P-loop_NTPase"/>
</dbReference>
<dbReference type="SUPFAM" id="SSF52540">
    <property type="entry name" value="P-loop containing nucleoside triphosphate hydrolases"/>
    <property type="match status" value="2"/>
</dbReference>
<dbReference type="InterPro" id="IPR039657">
    <property type="entry name" value="Dimethylallyltransferase"/>
</dbReference>
<dbReference type="OrthoDB" id="9776390at2"/>
<dbReference type="InterPro" id="IPR018022">
    <property type="entry name" value="IPT"/>
</dbReference>